<keyword evidence="2" id="KW-0547">Nucleotide-binding</keyword>
<reference evidence="2" key="2">
    <citation type="submission" date="2020-09" db="EMBL/GenBank/DDBJ databases">
        <authorList>
            <person name="Sun Q."/>
            <person name="Zhou Y."/>
        </authorList>
    </citation>
    <scope>NUCLEOTIDE SEQUENCE</scope>
    <source>
        <strain evidence="2">CGMCC 4.7299</strain>
    </source>
</reference>
<proteinExistence type="predicted"/>
<feature type="domain" description="AAA+ ATPase" evidence="1">
    <location>
        <begin position="259"/>
        <end position="389"/>
    </location>
</feature>
<gene>
    <name evidence="2" type="ORF">GCM10012284_23720</name>
</gene>
<keyword evidence="2" id="KW-0067">ATP-binding</keyword>
<dbReference type="Gene3D" id="3.40.50.300">
    <property type="entry name" value="P-loop containing nucleotide triphosphate hydrolases"/>
    <property type="match status" value="1"/>
</dbReference>
<evidence type="ECO:0000313" key="3">
    <source>
        <dbReference type="Proteomes" id="UP000656042"/>
    </source>
</evidence>
<keyword evidence="3" id="KW-1185">Reference proteome</keyword>
<evidence type="ECO:0000259" key="1">
    <source>
        <dbReference type="SMART" id="SM00382"/>
    </source>
</evidence>
<dbReference type="RefSeq" id="WP_189079207.1">
    <property type="nucleotide sequence ID" value="NZ_BMMX01000007.1"/>
</dbReference>
<dbReference type="Pfam" id="PF09848">
    <property type="entry name" value="SLFN-g3_helicase"/>
    <property type="match status" value="1"/>
</dbReference>
<dbReference type="InterPro" id="IPR027417">
    <property type="entry name" value="P-loop_NTPase"/>
</dbReference>
<dbReference type="EMBL" id="BMMX01000007">
    <property type="protein sequence ID" value="GGK88908.1"/>
    <property type="molecule type" value="Genomic_DNA"/>
</dbReference>
<dbReference type="GO" id="GO:0005524">
    <property type="term" value="F:ATP binding"/>
    <property type="evidence" value="ECO:0007669"/>
    <property type="project" value="UniProtKB-KW"/>
</dbReference>
<protein>
    <submittedName>
        <fullName evidence="2">ATP-binding protein</fullName>
    </submittedName>
</protein>
<dbReference type="SUPFAM" id="SSF52540">
    <property type="entry name" value="P-loop containing nucleoside triphosphate hydrolases"/>
    <property type="match status" value="1"/>
</dbReference>
<dbReference type="Proteomes" id="UP000656042">
    <property type="component" value="Unassembled WGS sequence"/>
</dbReference>
<organism evidence="2 3">
    <name type="scientific">Mangrovihabitans endophyticus</name>
    <dbReference type="NCBI Taxonomy" id="1751298"/>
    <lineage>
        <taxon>Bacteria</taxon>
        <taxon>Bacillati</taxon>
        <taxon>Actinomycetota</taxon>
        <taxon>Actinomycetes</taxon>
        <taxon>Micromonosporales</taxon>
        <taxon>Micromonosporaceae</taxon>
        <taxon>Mangrovihabitans</taxon>
    </lineage>
</organism>
<name>A0A8J3BXP6_9ACTN</name>
<reference evidence="2" key="1">
    <citation type="journal article" date="2014" name="Int. J. Syst. Evol. Microbiol.">
        <title>Complete genome sequence of Corynebacterium casei LMG S-19264T (=DSM 44701T), isolated from a smear-ripened cheese.</title>
        <authorList>
            <consortium name="US DOE Joint Genome Institute (JGI-PGF)"/>
            <person name="Walter F."/>
            <person name="Albersmeier A."/>
            <person name="Kalinowski J."/>
            <person name="Ruckert C."/>
        </authorList>
    </citation>
    <scope>NUCLEOTIDE SEQUENCE</scope>
    <source>
        <strain evidence="2">CGMCC 4.7299</strain>
    </source>
</reference>
<dbReference type="CDD" id="cd00009">
    <property type="entry name" value="AAA"/>
    <property type="match status" value="1"/>
</dbReference>
<dbReference type="AlphaFoldDB" id="A0A8J3BXP6"/>
<comment type="caution">
    <text evidence="2">The sequence shown here is derived from an EMBL/GenBank/DDBJ whole genome shotgun (WGS) entry which is preliminary data.</text>
</comment>
<sequence>MSAFRVSAAGLLRLATEGTLADRVAEQVRVSGHGVGPAERRSWERSLSILAQDLADAGLNDVEVLVEYQLPLTSRRVDAVLAGVHPRTGEDSFVVVELKQWSYATCYDDSDTLVDVEHVAGPRLHPGIQVGDYCEYLTDFLGLLADHGNQIRGAAYLHNAVDRDVSELLDRPVTEQSHVFTKQRRADFLDHLRGCLDPEKPGAAPADRFLSSTVRPSRHLLTYAARELKDRSHFTLLDEQRVAYELVLHAVERARRADHKSVVVVAGGPGSGKSVIALSLLGELARRGHTALHATGSKSFTQTLRRYAGKGSTRLKNLFLYFNSFMTAERNGIEVLICDEAHRIRETSINRFTRSAQRRDARAQVEELLAAARVPVFLLDEHQVVKPGELGDVDIITTYAKRMNLDVEMVSLHDQFRCGGSEAYEEWVLALLGLDGGRPEEWTGDGRFDLRIADSPAEMEAFLSAKQGAGETARMTAGYCWPWSDPRPDETLVEDVNLDGWSRPWNVKNNRSVGEAPGSPYWATDPAGFGQVGCVYTAQGFEYEWSGVIIGPDLVARDGRLVTRRDECKDPAFKSRRSVSDAEADRLIRNTYKVLLTRGMRGTVIYAADHETRTFLARLVQVRRTLETVYQ</sequence>
<evidence type="ECO:0000313" key="2">
    <source>
        <dbReference type="EMBL" id="GGK88908.1"/>
    </source>
</evidence>
<dbReference type="SMART" id="SM00382">
    <property type="entry name" value="AAA"/>
    <property type="match status" value="1"/>
</dbReference>
<accession>A0A8J3BXP6</accession>
<dbReference type="InterPro" id="IPR018647">
    <property type="entry name" value="SLFN_3-like_DNA/RNA_helicase"/>
</dbReference>
<dbReference type="InterPro" id="IPR003593">
    <property type="entry name" value="AAA+_ATPase"/>
</dbReference>